<protein>
    <submittedName>
        <fullName evidence="9">Acetylglutamate kinase</fullName>
        <ecNumber evidence="9">2.7.2.-</ecNumber>
    </submittedName>
</protein>
<dbReference type="PANTHER" id="PTHR23342:SF0">
    <property type="entry name" value="N-ACETYLGLUTAMATE SYNTHASE, MITOCHONDRIAL"/>
    <property type="match status" value="1"/>
</dbReference>
<evidence type="ECO:0000256" key="7">
    <source>
        <dbReference type="ARBA" id="ARBA00029440"/>
    </source>
</evidence>
<keyword evidence="2" id="KW-0028">Amino-acid biosynthesis</keyword>
<keyword evidence="6" id="KW-0067">ATP-binding</keyword>
<evidence type="ECO:0000256" key="3">
    <source>
        <dbReference type="ARBA" id="ARBA00022679"/>
    </source>
</evidence>
<dbReference type="EC" id="2.7.2.-" evidence="9"/>
<evidence type="ECO:0000259" key="8">
    <source>
        <dbReference type="Pfam" id="PF00696"/>
    </source>
</evidence>
<evidence type="ECO:0000256" key="4">
    <source>
        <dbReference type="ARBA" id="ARBA00022741"/>
    </source>
</evidence>
<keyword evidence="5 9" id="KW-0418">Kinase</keyword>
<dbReference type="PANTHER" id="PTHR23342">
    <property type="entry name" value="N-ACETYLGLUTAMATE SYNTHASE"/>
    <property type="match status" value="1"/>
</dbReference>
<dbReference type="Gene3D" id="3.40.1160.10">
    <property type="entry name" value="Acetylglutamate kinase-like"/>
    <property type="match status" value="1"/>
</dbReference>
<dbReference type="InterPro" id="IPR001048">
    <property type="entry name" value="Asp/Glu/Uridylate_kinase"/>
</dbReference>
<evidence type="ECO:0000256" key="1">
    <source>
        <dbReference type="ARBA" id="ARBA00022571"/>
    </source>
</evidence>
<evidence type="ECO:0000256" key="2">
    <source>
        <dbReference type="ARBA" id="ARBA00022605"/>
    </source>
</evidence>
<keyword evidence="3 9" id="KW-0808">Transferase</keyword>
<feature type="domain" description="Aspartate/glutamate/uridylate kinase" evidence="8">
    <location>
        <begin position="58"/>
        <end position="295"/>
    </location>
</feature>
<name>J9FV32_9ZZZZ</name>
<evidence type="ECO:0000313" key="9">
    <source>
        <dbReference type="EMBL" id="EJW98368.1"/>
    </source>
</evidence>
<dbReference type="NCBIfam" id="TIGR00761">
    <property type="entry name" value="argB"/>
    <property type="match status" value="1"/>
</dbReference>
<evidence type="ECO:0000256" key="5">
    <source>
        <dbReference type="ARBA" id="ARBA00022777"/>
    </source>
</evidence>
<dbReference type="InterPro" id="IPR004662">
    <property type="entry name" value="AcgluKinase_fam"/>
</dbReference>
<dbReference type="Pfam" id="PF00696">
    <property type="entry name" value="AA_kinase"/>
    <property type="match status" value="1"/>
</dbReference>
<dbReference type="InterPro" id="IPR036393">
    <property type="entry name" value="AceGlu_kinase-like_sf"/>
</dbReference>
<dbReference type="GO" id="GO:0003991">
    <property type="term" value="F:acetylglutamate kinase activity"/>
    <property type="evidence" value="ECO:0007669"/>
    <property type="project" value="InterPro"/>
</dbReference>
<dbReference type="GO" id="GO:0006526">
    <property type="term" value="P:L-arginine biosynthetic process"/>
    <property type="evidence" value="ECO:0007669"/>
    <property type="project" value="UniProtKB-KW"/>
</dbReference>
<dbReference type="InterPro" id="IPR037528">
    <property type="entry name" value="ArgB"/>
</dbReference>
<dbReference type="GO" id="GO:0005737">
    <property type="term" value="C:cytoplasm"/>
    <property type="evidence" value="ECO:0007669"/>
    <property type="project" value="InterPro"/>
</dbReference>
<comment type="pathway">
    <text evidence="7">Amino-acid biosynthesis.</text>
</comment>
<dbReference type="HAMAP" id="MF_00082">
    <property type="entry name" value="ArgB"/>
    <property type="match status" value="1"/>
</dbReference>
<gene>
    <name evidence="9" type="ORF">EVA_13543</name>
</gene>
<keyword evidence="1" id="KW-0055">Arginine biosynthesis</keyword>
<evidence type="ECO:0000256" key="6">
    <source>
        <dbReference type="ARBA" id="ARBA00022840"/>
    </source>
</evidence>
<keyword evidence="4" id="KW-0547">Nucleotide-binding</keyword>
<dbReference type="GO" id="GO:0005524">
    <property type="term" value="F:ATP binding"/>
    <property type="evidence" value="ECO:0007669"/>
    <property type="project" value="UniProtKB-KW"/>
</dbReference>
<organism evidence="9">
    <name type="scientific">gut metagenome</name>
    <dbReference type="NCBI Taxonomy" id="749906"/>
    <lineage>
        <taxon>unclassified sequences</taxon>
        <taxon>metagenomes</taxon>
        <taxon>organismal metagenomes</taxon>
    </lineage>
</organism>
<proteinExistence type="inferred from homology"/>
<dbReference type="CDD" id="cd04238">
    <property type="entry name" value="AAK_NAGK-like"/>
    <property type="match status" value="1"/>
</dbReference>
<accession>J9FV32</accession>
<sequence length="309" mass="33092">MFTTGSKGFAASFQWFFRIQNLLSEGGREGFLGEEKSLSFLRLHSLFIIFAPMKKVLTLLKVGGKIVESPDALEQFLRDFSVLPGPKVLVHGGGRSATDLATHLGIETVMVQGRRVTDADMLRVVTMVYGGSVNKNVVAQLQATGIYALGLTGADMDLIRSHRRPLKDGVDYGFVGDVDRVDGARLAQLVEAGITPVLAPLTHDGQGQLLNTNADTIASEVAKALAPYYEVTLVYCFEHAGVLSNPADEQSVIPLITRSSFEQFKAEGIVSGGMLPKIENSLAAVEAGVKRVVITRADALGAGCGTRIE</sequence>
<reference evidence="9" key="1">
    <citation type="journal article" date="2012" name="PLoS ONE">
        <title>Gene sets for utilization of primary and secondary nutrition supplies in the distal gut of endangered iberian lynx.</title>
        <authorList>
            <person name="Alcaide M."/>
            <person name="Messina E."/>
            <person name="Richter M."/>
            <person name="Bargiela R."/>
            <person name="Peplies J."/>
            <person name="Huws S.A."/>
            <person name="Newbold C.J."/>
            <person name="Golyshin P.N."/>
            <person name="Simon M.A."/>
            <person name="Lopez G."/>
            <person name="Yakimov M.M."/>
            <person name="Ferrer M."/>
        </authorList>
    </citation>
    <scope>NUCLEOTIDE SEQUENCE</scope>
</reference>
<dbReference type="EMBL" id="AMCI01004301">
    <property type="protein sequence ID" value="EJW98368.1"/>
    <property type="molecule type" value="Genomic_DNA"/>
</dbReference>
<dbReference type="AlphaFoldDB" id="J9FV32"/>
<comment type="caution">
    <text evidence="9">The sequence shown here is derived from an EMBL/GenBank/DDBJ whole genome shotgun (WGS) entry which is preliminary data.</text>
</comment>
<dbReference type="SUPFAM" id="SSF53633">
    <property type="entry name" value="Carbamate kinase-like"/>
    <property type="match status" value="1"/>
</dbReference>